<evidence type="ECO:0000256" key="3">
    <source>
        <dbReference type="ARBA" id="ARBA00023163"/>
    </source>
</evidence>
<dbReference type="PANTHER" id="PTHR30055">
    <property type="entry name" value="HTH-TYPE TRANSCRIPTIONAL REGULATOR RUTR"/>
    <property type="match status" value="1"/>
</dbReference>
<dbReference type="SUPFAM" id="SSF48498">
    <property type="entry name" value="Tetracyclin repressor-like, C-terminal domain"/>
    <property type="match status" value="1"/>
</dbReference>
<keyword evidence="3" id="KW-0804">Transcription</keyword>
<accession>A0AAN1XUL3</accession>
<dbReference type="EMBL" id="AP025523">
    <property type="protein sequence ID" value="BDE05777.1"/>
    <property type="molecule type" value="Genomic_DNA"/>
</dbReference>
<dbReference type="InterPro" id="IPR001647">
    <property type="entry name" value="HTH_TetR"/>
</dbReference>
<keyword evidence="1" id="KW-0805">Transcription regulation</keyword>
<dbReference type="InterPro" id="IPR036271">
    <property type="entry name" value="Tet_transcr_reg_TetR-rel_C_sf"/>
</dbReference>
<organism evidence="6 7">
    <name type="scientific">Vulcanimicrobium alpinum</name>
    <dbReference type="NCBI Taxonomy" id="3016050"/>
    <lineage>
        <taxon>Bacteria</taxon>
        <taxon>Bacillati</taxon>
        <taxon>Vulcanimicrobiota</taxon>
        <taxon>Vulcanimicrobiia</taxon>
        <taxon>Vulcanimicrobiales</taxon>
        <taxon>Vulcanimicrobiaceae</taxon>
        <taxon>Vulcanimicrobium</taxon>
    </lineage>
</organism>
<dbReference type="InterPro" id="IPR023772">
    <property type="entry name" value="DNA-bd_HTH_TetR-type_CS"/>
</dbReference>
<proteinExistence type="predicted"/>
<evidence type="ECO:0000256" key="2">
    <source>
        <dbReference type="ARBA" id="ARBA00023125"/>
    </source>
</evidence>
<evidence type="ECO:0000256" key="1">
    <source>
        <dbReference type="ARBA" id="ARBA00023015"/>
    </source>
</evidence>
<protein>
    <submittedName>
        <fullName evidence="6">TetR family transcriptional regulator</fullName>
    </submittedName>
</protein>
<evidence type="ECO:0000259" key="5">
    <source>
        <dbReference type="PROSITE" id="PS50977"/>
    </source>
</evidence>
<sequence length="194" mass="21481">MTAEPRKPYDIDSLTDVALRVFAERGYDGASMDDVARAAGITKASIYHHVSGKEELLSRGLGRALDALFAVLDEPESREGRAVARLRHIVYRVADVTLRMLPELTVLVRVRGSSKSEREAVERRRAFDRIVTELIAGAQRDGDIRADVDPRLAARLIFGMSNSVVEWYRSGPLARDAIARAIVTTAFEGICTRV</sequence>
<dbReference type="PROSITE" id="PS01081">
    <property type="entry name" value="HTH_TETR_1"/>
    <property type="match status" value="1"/>
</dbReference>
<dbReference type="PANTHER" id="PTHR30055:SF234">
    <property type="entry name" value="HTH-TYPE TRANSCRIPTIONAL REGULATOR BETI"/>
    <property type="match status" value="1"/>
</dbReference>
<dbReference type="Gene3D" id="1.10.357.10">
    <property type="entry name" value="Tetracycline Repressor, domain 2"/>
    <property type="match status" value="1"/>
</dbReference>
<dbReference type="AlphaFoldDB" id="A0AAN1XUL3"/>
<dbReference type="Pfam" id="PF17932">
    <property type="entry name" value="TetR_C_24"/>
    <property type="match status" value="1"/>
</dbReference>
<dbReference type="Pfam" id="PF00440">
    <property type="entry name" value="TetR_N"/>
    <property type="match status" value="1"/>
</dbReference>
<evidence type="ECO:0000313" key="6">
    <source>
        <dbReference type="EMBL" id="BDE05777.1"/>
    </source>
</evidence>
<name>A0AAN1XUL3_UNVUL</name>
<evidence type="ECO:0000313" key="7">
    <source>
        <dbReference type="Proteomes" id="UP001317532"/>
    </source>
</evidence>
<keyword evidence="7" id="KW-1185">Reference proteome</keyword>
<dbReference type="InterPro" id="IPR041490">
    <property type="entry name" value="KstR2_TetR_C"/>
</dbReference>
<feature type="domain" description="HTH tetR-type" evidence="5">
    <location>
        <begin position="8"/>
        <end position="68"/>
    </location>
</feature>
<keyword evidence="2 4" id="KW-0238">DNA-binding</keyword>
<gene>
    <name evidence="6" type="ORF">WPS_10530</name>
</gene>
<evidence type="ECO:0000256" key="4">
    <source>
        <dbReference type="PROSITE-ProRule" id="PRU00335"/>
    </source>
</evidence>
<dbReference type="Proteomes" id="UP001317532">
    <property type="component" value="Chromosome"/>
</dbReference>
<dbReference type="GO" id="GO:0003700">
    <property type="term" value="F:DNA-binding transcription factor activity"/>
    <property type="evidence" value="ECO:0007669"/>
    <property type="project" value="TreeGrafter"/>
</dbReference>
<dbReference type="RefSeq" id="WP_317996799.1">
    <property type="nucleotide sequence ID" value="NZ_AP025523.1"/>
</dbReference>
<dbReference type="PROSITE" id="PS50977">
    <property type="entry name" value="HTH_TETR_2"/>
    <property type="match status" value="1"/>
</dbReference>
<dbReference type="PRINTS" id="PR00455">
    <property type="entry name" value="HTHTETR"/>
</dbReference>
<dbReference type="InterPro" id="IPR050109">
    <property type="entry name" value="HTH-type_TetR-like_transc_reg"/>
</dbReference>
<dbReference type="KEGG" id="vab:WPS_10530"/>
<dbReference type="InterPro" id="IPR009057">
    <property type="entry name" value="Homeodomain-like_sf"/>
</dbReference>
<feature type="DNA-binding region" description="H-T-H motif" evidence="4">
    <location>
        <begin position="31"/>
        <end position="50"/>
    </location>
</feature>
<reference evidence="6 7" key="1">
    <citation type="journal article" date="2022" name="ISME Commun">
        <title>Vulcanimicrobium alpinus gen. nov. sp. nov., the first cultivated representative of the candidate phylum 'Eremiobacterota', is a metabolically versatile aerobic anoxygenic phototroph.</title>
        <authorList>
            <person name="Yabe S."/>
            <person name="Muto K."/>
            <person name="Abe K."/>
            <person name="Yokota A."/>
            <person name="Staudigel H."/>
            <person name="Tebo B.M."/>
        </authorList>
    </citation>
    <scope>NUCLEOTIDE SEQUENCE [LARGE SCALE GENOMIC DNA]</scope>
    <source>
        <strain evidence="6 7">WC8-2</strain>
    </source>
</reference>
<dbReference type="Gene3D" id="1.10.10.60">
    <property type="entry name" value="Homeodomain-like"/>
    <property type="match status" value="1"/>
</dbReference>
<dbReference type="SUPFAM" id="SSF46689">
    <property type="entry name" value="Homeodomain-like"/>
    <property type="match status" value="1"/>
</dbReference>
<dbReference type="GO" id="GO:0000976">
    <property type="term" value="F:transcription cis-regulatory region binding"/>
    <property type="evidence" value="ECO:0007669"/>
    <property type="project" value="TreeGrafter"/>
</dbReference>